<evidence type="ECO:0000256" key="7">
    <source>
        <dbReference type="SAM" id="MobiDB-lite"/>
    </source>
</evidence>
<keyword evidence="4" id="KW-0408">Iron</keyword>
<reference evidence="8 9" key="1">
    <citation type="submission" date="2015-06" db="EMBL/GenBank/DDBJ databases">
        <title>Survival trade-offs in plant roots during colonization by closely related pathogenic and mutualistic fungi.</title>
        <authorList>
            <person name="Hacquard S."/>
            <person name="Kracher B."/>
            <person name="Hiruma K."/>
            <person name="Weinman A."/>
            <person name="Muench P."/>
            <person name="Garrido Oter R."/>
            <person name="Ver Loren van Themaat E."/>
            <person name="Dallerey J.-F."/>
            <person name="Damm U."/>
            <person name="Henrissat B."/>
            <person name="Lespinet O."/>
            <person name="Thon M."/>
            <person name="Kemen E."/>
            <person name="McHardy A.C."/>
            <person name="Schulze-Lefert P."/>
            <person name="O'Connell R.J."/>
        </authorList>
    </citation>
    <scope>NUCLEOTIDE SEQUENCE [LARGE SCALE GENOMIC DNA]</scope>
    <source>
        <strain evidence="8 9">MAFF 238704</strain>
    </source>
</reference>
<name>A0A161XWG8_COLIC</name>
<dbReference type="EMBL" id="LFIW01001657">
    <property type="protein sequence ID" value="KZL81459.1"/>
    <property type="molecule type" value="Genomic_DNA"/>
</dbReference>
<dbReference type="GO" id="GO:0045145">
    <property type="term" value="F:single-stranded DNA 5'-3' DNA exonuclease activity"/>
    <property type="evidence" value="ECO:0007669"/>
    <property type="project" value="InterPro"/>
</dbReference>
<comment type="cofactor">
    <cofactor evidence="1">
        <name>[4Fe-4S] cluster</name>
        <dbReference type="ChEBI" id="CHEBI:49883"/>
    </cofactor>
</comment>
<protein>
    <submittedName>
        <fullName evidence="8">Defects in morphology protein 1</fullName>
    </submittedName>
</protein>
<evidence type="ECO:0000313" key="8">
    <source>
        <dbReference type="EMBL" id="KZL81459.1"/>
    </source>
</evidence>
<dbReference type="GO" id="GO:0005634">
    <property type="term" value="C:nucleus"/>
    <property type="evidence" value="ECO:0007669"/>
    <property type="project" value="TreeGrafter"/>
</dbReference>
<evidence type="ECO:0000256" key="2">
    <source>
        <dbReference type="ARBA" id="ARBA00009797"/>
    </source>
</evidence>
<comment type="subunit">
    <text evidence="3">Monomer.</text>
</comment>
<dbReference type="AlphaFoldDB" id="A0A161XWG8"/>
<sequence length="552" mass="61738">MRVVLPPNEAPTCLSLCNTMATSLSLNSDDEYGYDLSLEDETLLSQLITDNPASTSTSSRNHAAPSIASDLGIDTIAEEESRLEDVSFDALSYRPFGTAKGPLRAGGSRDANPAPVPSSSPRHPVFSYPDLSKAISKGDRAPSPTKQAEDASLEAANDSRSPLVRFRSFPRKPFTVTDLTAGAWCELQYFYTLTRLPFGRKTRTAAMKQGTKVHQDLEDEVHTTVRVEIASKEDGFGLRIWNLIQGLRTLRETGMTRELEVWGFVDGNLVNGVIDGLSYENPDPEFQEQLSQESDNQNQASITDYFPAKKQANTPQIYLTDVKTRGSMKAPNSPVLLRPAKVQLFLYQRFMSEMAANKLDYLRIFRRYGLDPDEPFSDSFIAQIGSLHDELFDIDSSPDGDYVPSSSNTTKSEAEADEPLNSARASTPDLIKYRTLRELLPLLVSELKQTFPYGADSVGRLLAVEYRYRGDGSLIDSQVFPMDDRALNLYLDSTMEWWKADRSPRGVQIEEAYKCRMCEFAGDCTWRSAMDEERLQSTRQRLASRRKHVTSG</sequence>
<keyword evidence="4" id="KW-0004">4Fe-4S</keyword>
<evidence type="ECO:0000256" key="5">
    <source>
        <dbReference type="ARBA" id="ARBA00022722"/>
    </source>
</evidence>
<keyword evidence="4" id="KW-0479">Metal-binding</keyword>
<keyword evidence="6" id="KW-0269">Exonuclease</keyword>
<keyword evidence="9" id="KW-1185">Reference proteome</keyword>
<evidence type="ECO:0000256" key="4">
    <source>
        <dbReference type="ARBA" id="ARBA00022485"/>
    </source>
</evidence>
<dbReference type="GO" id="GO:0005739">
    <property type="term" value="C:mitochondrion"/>
    <property type="evidence" value="ECO:0007669"/>
    <property type="project" value="TreeGrafter"/>
</dbReference>
<dbReference type="GO" id="GO:0036297">
    <property type="term" value="P:interstrand cross-link repair"/>
    <property type="evidence" value="ECO:0007669"/>
    <property type="project" value="TreeGrafter"/>
</dbReference>
<keyword evidence="4" id="KW-0411">Iron-sulfur</keyword>
<dbReference type="Pfam" id="PF09810">
    <property type="entry name" value="Exo5"/>
    <property type="match status" value="1"/>
</dbReference>
<proteinExistence type="inferred from homology"/>
<dbReference type="InterPro" id="IPR019190">
    <property type="entry name" value="EXOV"/>
</dbReference>
<comment type="caution">
    <text evidence="8">The sequence shown here is derived from an EMBL/GenBank/DDBJ whole genome shotgun (WGS) entry which is preliminary data.</text>
</comment>
<accession>A0A161XWG8</accession>
<keyword evidence="5" id="KW-0540">Nuclease</keyword>
<dbReference type="PANTHER" id="PTHR14464:SF4">
    <property type="entry name" value="EXONUCLEASE V"/>
    <property type="match status" value="1"/>
</dbReference>
<dbReference type="PANTHER" id="PTHR14464">
    <property type="entry name" value="EXONUCLEASE V"/>
    <property type="match status" value="1"/>
</dbReference>
<feature type="region of interest" description="Disordered" evidence="7">
    <location>
        <begin position="398"/>
        <end position="421"/>
    </location>
</feature>
<evidence type="ECO:0000313" key="9">
    <source>
        <dbReference type="Proteomes" id="UP000076584"/>
    </source>
</evidence>
<organism evidence="8 9">
    <name type="scientific">Colletotrichum incanum</name>
    <name type="common">Soybean anthracnose fungus</name>
    <dbReference type="NCBI Taxonomy" id="1573173"/>
    <lineage>
        <taxon>Eukaryota</taxon>
        <taxon>Fungi</taxon>
        <taxon>Dikarya</taxon>
        <taxon>Ascomycota</taxon>
        <taxon>Pezizomycotina</taxon>
        <taxon>Sordariomycetes</taxon>
        <taxon>Hypocreomycetidae</taxon>
        <taxon>Glomerellales</taxon>
        <taxon>Glomerellaceae</taxon>
        <taxon>Colletotrichum</taxon>
        <taxon>Colletotrichum spaethianum species complex</taxon>
    </lineage>
</organism>
<feature type="region of interest" description="Disordered" evidence="7">
    <location>
        <begin position="99"/>
        <end position="157"/>
    </location>
</feature>
<keyword evidence="6" id="KW-0378">Hydrolase</keyword>
<comment type="similarity">
    <text evidence="2">Belongs to the EXO5 family.</text>
</comment>
<dbReference type="Proteomes" id="UP000076584">
    <property type="component" value="Unassembled WGS sequence"/>
</dbReference>
<evidence type="ECO:0000256" key="1">
    <source>
        <dbReference type="ARBA" id="ARBA00001966"/>
    </source>
</evidence>
<evidence type="ECO:0000256" key="3">
    <source>
        <dbReference type="ARBA" id="ARBA00011245"/>
    </source>
</evidence>
<gene>
    <name evidence="8" type="ORF">CI238_09739</name>
</gene>
<dbReference type="GO" id="GO:0051539">
    <property type="term" value="F:4 iron, 4 sulfur cluster binding"/>
    <property type="evidence" value="ECO:0007669"/>
    <property type="project" value="UniProtKB-KW"/>
</dbReference>
<evidence type="ECO:0000256" key="6">
    <source>
        <dbReference type="ARBA" id="ARBA00022839"/>
    </source>
</evidence>